<feature type="transmembrane region" description="Helical" evidence="1">
    <location>
        <begin position="61"/>
        <end position="82"/>
    </location>
</feature>
<keyword evidence="1" id="KW-0472">Membrane</keyword>
<dbReference type="STRING" id="240159.A0A4U5USF0"/>
<accession>A0A4U5USF0</accession>
<sequence>MRENRCMLITIDSYFEKDLMRSLEIYRHSSLEGNKTIRDDFDAVQHLGCLHKLRDWFARNYLSTGAGVVTMFIIQAGNPFLLKMMFRAVTVTKLNNKLKKVKMLSRLFVCLSASLSFATSVDMVLVTNEKGTLTTSCFSLYQPFINLFSFINLNAIDDYVISGAIECDMEKI</sequence>
<organism evidence="2 3">
    <name type="scientific">Collichthys lucidus</name>
    <name type="common">Big head croaker</name>
    <name type="synonym">Sciaena lucida</name>
    <dbReference type="NCBI Taxonomy" id="240159"/>
    <lineage>
        <taxon>Eukaryota</taxon>
        <taxon>Metazoa</taxon>
        <taxon>Chordata</taxon>
        <taxon>Craniata</taxon>
        <taxon>Vertebrata</taxon>
        <taxon>Euteleostomi</taxon>
        <taxon>Actinopterygii</taxon>
        <taxon>Neopterygii</taxon>
        <taxon>Teleostei</taxon>
        <taxon>Neoteleostei</taxon>
        <taxon>Acanthomorphata</taxon>
        <taxon>Eupercaria</taxon>
        <taxon>Sciaenidae</taxon>
        <taxon>Collichthys</taxon>
    </lineage>
</organism>
<feature type="transmembrane region" description="Helical" evidence="1">
    <location>
        <begin position="103"/>
        <end position="126"/>
    </location>
</feature>
<proteinExistence type="predicted"/>
<dbReference type="Proteomes" id="UP000298787">
    <property type="component" value="Chromosome 11"/>
</dbReference>
<dbReference type="AlphaFoldDB" id="A0A4U5USF0"/>
<protein>
    <submittedName>
        <fullName evidence="2">Uncharacterized protein</fullName>
    </submittedName>
</protein>
<gene>
    <name evidence="2" type="ORF">D9C73_013118</name>
</gene>
<evidence type="ECO:0000313" key="3">
    <source>
        <dbReference type="Proteomes" id="UP000298787"/>
    </source>
</evidence>
<evidence type="ECO:0000256" key="1">
    <source>
        <dbReference type="SAM" id="Phobius"/>
    </source>
</evidence>
<name>A0A4U5USF0_COLLU</name>
<dbReference type="EMBL" id="CM014088">
    <property type="protein sequence ID" value="TKS78056.1"/>
    <property type="molecule type" value="Genomic_DNA"/>
</dbReference>
<keyword evidence="1" id="KW-1133">Transmembrane helix</keyword>
<keyword evidence="3" id="KW-1185">Reference proteome</keyword>
<evidence type="ECO:0000313" key="2">
    <source>
        <dbReference type="EMBL" id="TKS78056.1"/>
    </source>
</evidence>
<reference evidence="2 3" key="1">
    <citation type="submission" date="2019-01" db="EMBL/GenBank/DDBJ databases">
        <title>Genome Assembly of Collichthys lucidus.</title>
        <authorList>
            <person name="Cai M."/>
            <person name="Xiao S."/>
        </authorList>
    </citation>
    <scope>NUCLEOTIDE SEQUENCE [LARGE SCALE GENOMIC DNA]</scope>
    <source>
        <strain evidence="2">JT15FE1705JMU</strain>
        <tissue evidence="2">Muscle</tissue>
    </source>
</reference>
<keyword evidence="1" id="KW-0812">Transmembrane</keyword>